<dbReference type="EMBL" id="CM034399">
    <property type="protein sequence ID" value="KAJ0176666.1"/>
    <property type="molecule type" value="Genomic_DNA"/>
</dbReference>
<comment type="caution">
    <text evidence="1">The sequence shown here is derived from an EMBL/GenBank/DDBJ whole genome shotgun (WGS) entry which is preliminary data.</text>
</comment>
<protein>
    <submittedName>
        <fullName evidence="1">Uncharacterized protein</fullName>
    </submittedName>
</protein>
<organism evidence="1 2">
    <name type="scientific">Dendrolimus kikuchii</name>
    <dbReference type="NCBI Taxonomy" id="765133"/>
    <lineage>
        <taxon>Eukaryota</taxon>
        <taxon>Metazoa</taxon>
        <taxon>Ecdysozoa</taxon>
        <taxon>Arthropoda</taxon>
        <taxon>Hexapoda</taxon>
        <taxon>Insecta</taxon>
        <taxon>Pterygota</taxon>
        <taxon>Neoptera</taxon>
        <taxon>Endopterygota</taxon>
        <taxon>Lepidoptera</taxon>
        <taxon>Glossata</taxon>
        <taxon>Ditrysia</taxon>
        <taxon>Bombycoidea</taxon>
        <taxon>Lasiocampidae</taxon>
        <taxon>Dendrolimus</taxon>
    </lineage>
</organism>
<dbReference type="Proteomes" id="UP000824533">
    <property type="component" value="Linkage Group LG13"/>
</dbReference>
<evidence type="ECO:0000313" key="2">
    <source>
        <dbReference type="Proteomes" id="UP000824533"/>
    </source>
</evidence>
<proteinExistence type="predicted"/>
<name>A0ACC1CYJ5_9NEOP</name>
<reference evidence="1 2" key="1">
    <citation type="journal article" date="2021" name="Front. Genet.">
        <title>Chromosome-Level Genome Assembly Reveals Significant Gene Expansion in the Toll and IMD Signaling Pathways of Dendrolimus kikuchii.</title>
        <authorList>
            <person name="Zhou J."/>
            <person name="Wu P."/>
            <person name="Xiong Z."/>
            <person name="Liu N."/>
            <person name="Zhao N."/>
            <person name="Ji M."/>
            <person name="Qiu Y."/>
            <person name="Yang B."/>
        </authorList>
    </citation>
    <scope>NUCLEOTIDE SEQUENCE [LARGE SCALE GENOMIC DNA]</scope>
    <source>
        <strain evidence="1">Ann1</strain>
    </source>
</reference>
<gene>
    <name evidence="1" type="ORF">K1T71_007845</name>
</gene>
<evidence type="ECO:0000313" key="1">
    <source>
        <dbReference type="EMBL" id="KAJ0176666.1"/>
    </source>
</evidence>
<accession>A0ACC1CYJ5</accession>
<keyword evidence="2" id="KW-1185">Reference proteome</keyword>
<sequence>MIPTHEAEAAVALAATLKFCLKEDLTDKRNTMKAMAYNVWRAFLVGSFALLLVTVNAAPMDPEDEQSENSLMTHPDSDGEAALPWDAINTAALRKFLLQLDAEDRLDRATRSWPQSEPRGWGVRNIDGRLVRPWRADKRQVRFRQCYFNPISCFRK</sequence>